<dbReference type="InterPro" id="IPR027417">
    <property type="entry name" value="P-loop_NTPase"/>
</dbReference>
<dbReference type="Pfam" id="PF21376">
    <property type="entry name" value="TOR1A_C"/>
    <property type="match status" value="1"/>
</dbReference>
<keyword evidence="2" id="KW-0732">Signal</keyword>
<dbReference type="Pfam" id="PF06309">
    <property type="entry name" value="Torsin"/>
    <property type="match status" value="1"/>
</dbReference>
<dbReference type="InterPro" id="IPR010448">
    <property type="entry name" value="Torsin"/>
</dbReference>
<evidence type="ECO:0000256" key="2">
    <source>
        <dbReference type="SAM" id="SignalP"/>
    </source>
</evidence>
<dbReference type="GO" id="GO:0005524">
    <property type="term" value="F:ATP binding"/>
    <property type="evidence" value="ECO:0007669"/>
    <property type="project" value="InterPro"/>
</dbReference>
<dbReference type="GO" id="GO:0071218">
    <property type="term" value="P:cellular response to misfolded protein"/>
    <property type="evidence" value="ECO:0007669"/>
    <property type="project" value="TreeGrafter"/>
</dbReference>
<organism evidence="4 5">
    <name type="scientific">Danaus chrysippus</name>
    <name type="common">African queen</name>
    <dbReference type="NCBI Taxonomy" id="151541"/>
    <lineage>
        <taxon>Eukaryota</taxon>
        <taxon>Metazoa</taxon>
        <taxon>Ecdysozoa</taxon>
        <taxon>Arthropoda</taxon>
        <taxon>Hexapoda</taxon>
        <taxon>Insecta</taxon>
        <taxon>Pterygota</taxon>
        <taxon>Neoptera</taxon>
        <taxon>Endopterygota</taxon>
        <taxon>Lepidoptera</taxon>
        <taxon>Glossata</taxon>
        <taxon>Ditrysia</taxon>
        <taxon>Papilionoidea</taxon>
        <taxon>Nymphalidae</taxon>
        <taxon>Danainae</taxon>
        <taxon>Danaini</taxon>
        <taxon>Danaina</taxon>
        <taxon>Danaus</taxon>
        <taxon>Anosia</taxon>
    </lineage>
</organism>
<dbReference type="GO" id="GO:0016887">
    <property type="term" value="F:ATP hydrolysis activity"/>
    <property type="evidence" value="ECO:0007669"/>
    <property type="project" value="InterPro"/>
</dbReference>
<dbReference type="SUPFAM" id="SSF52540">
    <property type="entry name" value="P-loop containing nucleoside triphosphate hydrolases"/>
    <property type="match status" value="1"/>
</dbReference>
<proteinExistence type="inferred from homology"/>
<sequence length="346" mass="39402">MNIKGCLFFILQLKVVSSELVTSLIIGATAASGFFGWDYVKSNTYCRYVECCNDNYVNFDIGKLEQSLKNQLFGQPLVNEIPKILKAHKESLMDKTQKNKKALVLSLHGWSGVGKNYATTFIAESIFKKGMKSQFVKVFMGKKDFDCSNLQESQKKLIKDVNEIVKKCSTSLIIFDEIHEMCPTILDSIKPMLDHHHEVDGVDYRNAIFIFISNIGGKEIATSLLDLYSQGIMRNDVEFHNFESIIRRTAYNTGGFEKSLTIAQHLIDHYIPFLPLEQHHVQMCASAEFRAHGIYNPSEEMMSDALSVITYGPSEEQPIFANNGCKRFTKQIPYIIQKHKQKNDEL</sequence>
<accession>A0A8J2QZM2</accession>
<comment type="caution">
    <text evidence="4">The sequence shown here is derived from an EMBL/GenBank/DDBJ whole genome shotgun (WGS) entry which is preliminary data.</text>
</comment>
<name>A0A8J2QZM2_9NEOP</name>
<reference evidence="4" key="1">
    <citation type="submission" date="2021-09" db="EMBL/GenBank/DDBJ databases">
        <authorList>
            <person name="Martin H S."/>
        </authorList>
    </citation>
    <scope>NUCLEOTIDE SEQUENCE</scope>
</reference>
<dbReference type="InterPro" id="IPR001270">
    <property type="entry name" value="ClpA/B"/>
</dbReference>
<dbReference type="PRINTS" id="PR00300">
    <property type="entry name" value="CLPPROTEASEA"/>
</dbReference>
<dbReference type="InterPro" id="IPR049337">
    <property type="entry name" value="TOR1A_C"/>
</dbReference>
<feature type="chain" id="PRO_5035288455" evidence="2">
    <location>
        <begin position="19"/>
        <end position="346"/>
    </location>
</feature>
<evidence type="ECO:0000256" key="1">
    <source>
        <dbReference type="ARBA" id="ARBA00006235"/>
    </source>
</evidence>
<feature type="domain" description="AAA+ ATPase" evidence="3">
    <location>
        <begin position="101"/>
        <end position="239"/>
    </location>
</feature>
<dbReference type="AlphaFoldDB" id="A0A8J2QZM2"/>
<dbReference type="Gene3D" id="3.40.50.300">
    <property type="entry name" value="P-loop containing nucleotide triphosphate hydrolases"/>
    <property type="match status" value="1"/>
</dbReference>
<dbReference type="Proteomes" id="UP000789524">
    <property type="component" value="Unassembled WGS sequence"/>
</dbReference>
<dbReference type="PANTHER" id="PTHR10760">
    <property type="entry name" value="TORSIN"/>
    <property type="match status" value="1"/>
</dbReference>
<keyword evidence="5" id="KW-1185">Reference proteome</keyword>
<dbReference type="PANTHER" id="PTHR10760:SF2">
    <property type="entry name" value="LD13476P-RELATED"/>
    <property type="match status" value="1"/>
</dbReference>
<dbReference type="OrthoDB" id="19623at2759"/>
<evidence type="ECO:0000313" key="5">
    <source>
        <dbReference type="Proteomes" id="UP000789524"/>
    </source>
</evidence>
<evidence type="ECO:0000313" key="4">
    <source>
        <dbReference type="EMBL" id="CAG9575608.1"/>
    </source>
</evidence>
<dbReference type="EMBL" id="CAKASE010000074">
    <property type="protein sequence ID" value="CAG9575608.1"/>
    <property type="molecule type" value="Genomic_DNA"/>
</dbReference>
<protein>
    <submittedName>
        <fullName evidence="4">(African queen) hypothetical protein</fullName>
    </submittedName>
</protein>
<dbReference type="GO" id="GO:0005737">
    <property type="term" value="C:cytoplasm"/>
    <property type="evidence" value="ECO:0007669"/>
    <property type="project" value="UniProtKB-ARBA"/>
</dbReference>
<feature type="signal peptide" evidence="2">
    <location>
        <begin position="1"/>
        <end position="18"/>
    </location>
</feature>
<dbReference type="GO" id="GO:0012505">
    <property type="term" value="C:endomembrane system"/>
    <property type="evidence" value="ECO:0007669"/>
    <property type="project" value="UniProtKB-ARBA"/>
</dbReference>
<comment type="similarity">
    <text evidence="1">Belongs to the ClpA/ClpB family. Torsin subfamily.</text>
</comment>
<dbReference type="SMART" id="SM00382">
    <property type="entry name" value="AAA"/>
    <property type="match status" value="1"/>
</dbReference>
<dbReference type="InterPro" id="IPR003593">
    <property type="entry name" value="AAA+_ATPase"/>
</dbReference>
<evidence type="ECO:0000259" key="3">
    <source>
        <dbReference type="SMART" id="SM00382"/>
    </source>
</evidence>
<gene>
    <name evidence="4" type="ORF">DCHRY22_LOCUS11477</name>
</gene>